<evidence type="ECO:0000313" key="9">
    <source>
        <dbReference type="Proteomes" id="UP000198546"/>
    </source>
</evidence>
<evidence type="ECO:0000256" key="5">
    <source>
        <dbReference type="ARBA" id="ARBA00022944"/>
    </source>
</evidence>
<dbReference type="GO" id="GO:0016757">
    <property type="term" value="F:glycosyltransferase activity"/>
    <property type="evidence" value="ECO:0007669"/>
    <property type="project" value="InterPro"/>
</dbReference>
<dbReference type="GO" id="GO:0019350">
    <property type="term" value="P:teichoic acid biosynthetic process"/>
    <property type="evidence" value="ECO:0007669"/>
    <property type="project" value="UniProtKB-KW"/>
</dbReference>
<evidence type="ECO:0000256" key="3">
    <source>
        <dbReference type="ARBA" id="ARBA00022475"/>
    </source>
</evidence>
<protein>
    <submittedName>
        <fullName evidence="8">CDP-glycerol glycerophosphotransferase, TagB/SpsB family</fullName>
    </submittedName>
</protein>
<keyword evidence="5" id="KW-0777">Teichoic acid biosynthesis</keyword>
<dbReference type="Pfam" id="PF00534">
    <property type="entry name" value="Glycos_transf_1"/>
    <property type="match status" value="1"/>
</dbReference>
<proteinExistence type="inferred from homology"/>
<dbReference type="SUPFAM" id="SSF53756">
    <property type="entry name" value="UDP-Glycosyltransferase/glycogen phosphorylase"/>
    <property type="match status" value="2"/>
</dbReference>
<reference evidence="8 9" key="1">
    <citation type="submission" date="2016-10" db="EMBL/GenBank/DDBJ databases">
        <authorList>
            <person name="de Groot N.N."/>
        </authorList>
    </citation>
    <scope>NUCLEOTIDE SEQUENCE [LARGE SCALE GENOMIC DNA]</scope>
    <source>
        <strain evidence="8 9">MON 2.2</strain>
    </source>
</reference>
<dbReference type="Gene3D" id="3.40.50.12580">
    <property type="match status" value="1"/>
</dbReference>
<dbReference type="InterPro" id="IPR043148">
    <property type="entry name" value="TagF_C"/>
</dbReference>
<dbReference type="AlphaFoldDB" id="A0A1G6X834"/>
<evidence type="ECO:0000256" key="1">
    <source>
        <dbReference type="ARBA" id="ARBA00004202"/>
    </source>
</evidence>
<dbReference type="PANTHER" id="PTHR37316:SF3">
    <property type="entry name" value="TEICHOIC ACID GLYCEROL-PHOSPHATE TRANSFERASE"/>
    <property type="match status" value="1"/>
</dbReference>
<dbReference type="InterPro" id="IPR007554">
    <property type="entry name" value="Glycerophosphate_synth"/>
</dbReference>
<comment type="similarity">
    <text evidence="2">Belongs to the CDP-glycerol glycerophosphotransferase family.</text>
</comment>
<dbReference type="GO" id="GO:0005886">
    <property type="term" value="C:plasma membrane"/>
    <property type="evidence" value="ECO:0007669"/>
    <property type="project" value="UniProtKB-SubCell"/>
</dbReference>
<keyword evidence="3" id="KW-1003">Cell membrane</keyword>
<gene>
    <name evidence="8" type="ORF">SAMN04489747_1636</name>
</gene>
<dbReference type="GO" id="GO:0047355">
    <property type="term" value="F:CDP-glycerol glycerophosphotransferase activity"/>
    <property type="evidence" value="ECO:0007669"/>
    <property type="project" value="InterPro"/>
</dbReference>
<keyword evidence="6" id="KW-0472">Membrane</keyword>
<evidence type="ECO:0000313" key="8">
    <source>
        <dbReference type="EMBL" id="SDD74274.1"/>
    </source>
</evidence>
<feature type="domain" description="Glycosyl transferase family 1" evidence="7">
    <location>
        <begin position="625"/>
        <end position="761"/>
    </location>
</feature>
<evidence type="ECO:0000256" key="6">
    <source>
        <dbReference type="ARBA" id="ARBA00023136"/>
    </source>
</evidence>
<accession>A0A1G6X834</accession>
<dbReference type="EMBL" id="LT629688">
    <property type="protein sequence ID" value="SDD74274.1"/>
    <property type="molecule type" value="Genomic_DNA"/>
</dbReference>
<comment type="subcellular location">
    <subcellularLocation>
        <location evidence="1">Cell membrane</location>
        <topology evidence="1">Peripheral membrane protein</topology>
    </subcellularLocation>
</comment>
<dbReference type="PANTHER" id="PTHR37316">
    <property type="entry name" value="TEICHOIC ACID GLYCEROL-PHOSPHATE PRIMASE"/>
    <property type="match status" value="1"/>
</dbReference>
<keyword evidence="4 8" id="KW-0808">Transferase</keyword>
<dbReference type="STRING" id="675864.SAMN04489747_1636"/>
<evidence type="ECO:0000256" key="2">
    <source>
        <dbReference type="ARBA" id="ARBA00010488"/>
    </source>
</evidence>
<sequence>MARVGEGLRTAARLAGYLRGLRRPVRRDTVLYEAFGGAGLLCNPEALFTGLRAAPDLQHLRHVWAVRDPARHAAAVAALGPGPAVELVEHGSARYWEELQSAGWLVNNATFGPSFVKRPGQTYLNTWHGTPLKAMGYHVPGGREASDNIVRNFLSADYLLSTSEHMTERMYLDGYRLRNVFTGAVVTEGYPRTDRQWSTDVAGLRARLEDSGLALGSRPVVLYAPTWRGGSFERPEADTARVRATVERLREVAGEDHVVLLRAHQSVQDQLAADPVLAGCLVPAEVPSNAVLALTDVLVSDWSSLFFDYLPLQRPVLFHLPDLADYTDRRGAYLAPEELPGPVSRTLDELAAQLGGLLRDGRTGHEAAVAAAARRFAPREDGGATERVVDVVFRGREEGRDVRRGFDDGRETLLVHVGQLLPNGMTSSALNLLQALDHDRYDVTVTCPPPTDPARRANAGRLPEQVRWLPRRQAMLRVVLRAVDVRANRTGRRWADDRRWWELEWRRLAGEGRFDRVVDLSGYSAYWTSVLLGSGRPVALWQHNDVAADAEREVGGRHPLRHTLGGTFRLYPDLAALVSVSPALAEVNRGALGHLAGGTPFLAARNVIDAERVREGALAAPPRLEDVTTFLSVGRLSPEKNHDRLLHAFALVHAERPDSRLVVVGDGPLRAELERTAARLALAGAVTFTGLVDNPWALMAAADCLVVSSDYEGQPMVVLEARVLGLPVVSTRFGSAAAAVPPEAGLLVDRTAGALARGMLAVARGQVEVVPLDPEAYDAEVLAEFDAAIHT</sequence>
<dbReference type="InterPro" id="IPR043149">
    <property type="entry name" value="TagF_N"/>
</dbReference>
<dbReference type="InterPro" id="IPR001296">
    <property type="entry name" value="Glyco_trans_1"/>
</dbReference>
<dbReference type="Proteomes" id="UP000198546">
    <property type="component" value="Chromosome i"/>
</dbReference>
<dbReference type="Gene3D" id="3.40.50.11820">
    <property type="match status" value="1"/>
</dbReference>
<evidence type="ECO:0000259" key="7">
    <source>
        <dbReference type="Pfam" id="PF00534"/>
    </source>
</evidence>
<dbReference type="Pfam" id="PF04464">
    <property type="entry name" value="Glyphos_transf"/>
    <property type="match status" value="1"/>
</dbReference>
<keyword evidence="9" id="KW-1185">Reference proteome</keyword>
<name>A0A1G6X834_9ACTN</name>
<evidence type="ECO:0000256" key="4">
    <source>
        <dbReference type="ARBA" id="ARBA00022679"/>
    </source>
</evidence>
<dbReference type="Gene3D" id="3.40.50.2000">
    <property type="entry name" value="Glycogen Phosphorylase B"/>
    <property type="match status" value="2"/>
</dbReference>
<dbReference type="InterPro" id="IPR051612">
    <property type="entry name" value="Teichoic_Acid_Biosynth"/>
</dbReference>
<dbReference type="CDD" id="cd03811">
    <property type="entry name" value="GT4_GT28_WabH-like"/>
    <property type="match status" value="1"/>
</dbReference>
<organism evidence="8 9">
    <name type="scientific">Auraticoccus monumenti</name>
    <dbReference type="NCBI Taxonomy" id="675864"/>
    <lineage>
        <taxon>Bacteria</taxon>
        <taxon>Bacillati</taxon>
        <taxon>Actinomycetota</taxon>
        <taxon>Actinomycetes</taxon>
        <taxon>Propionibacteriales</taxon>
        <taxon>Propionibacteriaceae</taxon>
        <taxon>Auraticoccus</taxon>
    </lineage>
</organism>